<dbReference type="EMBL" id="CP032819">
    <property type="protein sequence ID" value="AZS29566.1"/>
    <property type="molecule type" value="Genomic_DNA"/>
</dbReference>
<feature type="domain" description="RagB/SusD" evidence="7">
    <location>
        <begin position="378"/>
        <end position="500"/>
    </location>
</feature>
<feature type="domain" description="SusD-like N-terminal" evidence="8">
    <location>
        <begin position="24"/>
        <end position="265"/>
    </location>
</feature>
<dbReference type="GO" id="GO:0009279">
    <property type="term" value="C:cell outer membrane"/>
    <property type="evidence" value="ECO:0007669"/>
    <property type="project" value="UniProtKB-SubCell"/>
</dbReference>
<sequence length="503" mass="57801">MKIMKKIKILGLAALMFSMTACEDWLDVSASNQLDRNELFKTEIGYGEAMTGVYAKMCDASLYGRELTFNIVDLLGGYYVIESFNHKNWPRYKFADQSNAFAMNYCAAYIENIWNGIYGQIANLNSLLETIDGNKGIFSDDNYNLIKGEALGLRAYLHFDLLRLFAEAYTTGKDKKSIPYVSSLSPAVTPLFSQEDAIAMMLEDLEKAKELLINDPMRLGTTPANCLASLPSGSNLASDNIPIWHNRRFRFNYYAAVATMARIYLWKGDRVNALRYAKEVIADQEDKFPWVLTENLTTIGSTSSNQDRSFATEHIFALNVTNWEDLMDTYIFSGEVGIPGSITEGENTLFISAEERSSMYEGYTADLRYQYCFEPFGTKFFISKFYQNTKAARYFQERLPLIRLSEMYYIAAECAETVSEGVNYLDQVRSHRGLTSYALDRSMSKDNLAQEIRKEYKKEFWGEGQLWYYYKRKMDMTFSTYMTDIKFFTFEIPDIEQSNAGRE</sequence>
<dbReference type="Proteomes" id="UP000270673">
    <property type="component" value="Chromosome"/>
</dbReference>
<keyword evidence="5" id="KW-0998">Cell outer membrane</keyword>
<gene>
    <name evidence="9" type="ORF">D8S85_08390</name>
</gene>
<dbReference type="PROSITE" id="PS51257">
    <property type="entry name" value="PROKAR_LIPOPROTEIN"/>
    <property type="match status" value="1"/>
</dbReference>
<evidence type="ECO:0000256" key="2">
    <source>
        <dbReference type="ARBA" id="ARBA00006275"/>
    </source>
</evidence>
<evidence type="ECO:0000256" key="3">
    <source>
        <dbReference type="ARBA" id="ARBA00022729"/>
    </source>
</evidence>
<evidence type="ECO:0000256" key="6">
    <source>
        <dbReference type="SAM" id="SignalP"/>
    </source>
</evidence>
<dbReference type="SUPFAM" id="SSF48452">
    <property type="entry name" value="TPR-like"/>
    <property type="match status" value="1"/>
</dbReference>
<dbReference type="Gene3D" id="1.25.40.390">
    <property type="match status" value="1"/>
</dbReference>
<dbReference type="Pfam" id="PF07980">
    <property type="entry name" value="SusD_RagB"/>
    <property type="match status" value="1"/>
</dbReference>
<dbReference type="InterPro" id="IPR033985">
    <property type="entry name" value="SusD-like_N"/>
</dbReference>
<evidence type="ECO:0000256" key="4">
    <source>
        <dbReference type="ARBA" id="ARBA00023136"/>
    </source>
</evidence>
<organism evidence="9 10">
    <name type="scientific">Butyricimonas faecalis</name>
    <dbReference type="NCBI Taxonomy" id="2093856"/>
    <lineage>
        <taxon>Bacteria</taxon>
        <taxon>Pseudomonadati</taxon>
        <taxon>Bacteroidota</taxon>
        <taxon>Bacteroidia</taxon>
        <taxon>Bacteroidales</taxon>
        <taxon>Odoribacteraceae</taxon>
        <taxon>Butyricimonas</taxon>
    </lineage>
</organism>
<comment type="subcellular location">
    <subcellularLocation>
        <location evidence="1">Cell outer membrane</location>
    </subcellularLocation>
</comment>
<evidence type="ECO:0000259" key="7">
    <source>
        <dbReference type="Pfam" id="PF07980"/>
    </source>
</evidence>
<feature type="chain" id="PRO_5018735269" evidence="6">
    <location>
        <begin position="24"/>
        <end position="503"/>
    </location>
</feature>
<evidence type="ECO:0000259" key="8">
    <source>
        <dbReference type="Pfam" id="PF14322"/>
    </source>
</evidence>
<dbReference type="InterPro" id="IPR012944">
    <property type="entry name" value="SusD_RagB_dom"/>
</dbReference>
<dbReference type="Pfam" id="PF14322">
    <property type="entry name" value="SusD-like_3"/>
    <property type="match status" value="1"/>
</dbReference>
<evidence type="ECO:0000256" key="1">
    <source>
        <dbReference type="ARBA" id="ARBA00004442"/>
    </source>
</evidence>
<proteinExistence type="inferred from homology"/>
<dbReference type="KEGG" id="buy:D8S85_08390"/>
<dbReference type="InterPro" id="IPR011990">
    <property type="entry name" value="TPR-like_helical_dom_sf"/>
</dbReference>
<keyword evidence="4" id="KW-0472">Membrane</keyword>
<evidence type="ECO:0000256" key="5">
    <source>
        <dbReference type="ARBA" id="ARBA00023237"/>
    </source>
</evidence>
<accession>A0A3Q9INS0</accession>
<reference evidence="9 10" key="1">
    <citation type="submission" date="2018-10" db="EMBL/GenBank/DDBJ databases">
        <title>Butyricimonas faecalis sp. nov., isolated from human faeces and emended description of the genus Butyricimonas.</title>
        <authorList>
            <person name="Le Roy T."/>
            <person name="Van der Smissen P."/>
            <person name="Paquot A."/>
            <person name="Delzenne N."/>
            <person name="Muccioli G."/>
            <person name="Collet J.-F."/>
            <person name="Cani P.D."/>
        </authorList>
    </citation>
    <scope>NUCLEOTIDE SEQUENCE [LARGE SCALE GENOMIC DNA]</scope>
    <source>
        <strain evidence="9 10">H184</strain>
    </source>
</reference>
<dbReference type="AlphaFoldDB" id="A0A3Q9INS0"/>
<evidence type="ECO:0000313" key="9">
    <source>
        <dbReference type="EMBL" id="AZS29566.1"/>
    </source>
</evidence>
<feature type="signal peptide" evidence="6">
    <location>
        <begin position="1"/>
        <end position="23"/>
    </location>
</feature>
<comment type="similarity">
    <text evidence="2">Belongs to the SusD family.</text>
</comment>
<protein>
    <submittedName>
        <fullName evidence="9">RagB/SusD family nutrient uptake outer membrane protein</fullName>
    </submittedName>
</protein>
<dbReference type="OrthoDB" id="727588at2"/>
<name>A0A3Q9INS0_9BACT</name>
<evidence type="ECO:0000313" key="10">
    <source>
        <dbReference type="Proteomes" id="UP000270673"/>
    </source>
</evidence>
<keyword evidence="10" id="KW-1185">Reference proteome</keyword>
<keyword evidence="3 6" id="KW-0732">Signal</keyword>